<accession>A0ABQ5JX53</accession>
<dbReference type="Proteomes" id="UP001057375">
    <property type="component" value="Unassembled WGS sequence"/>
</dbReference>
<keyword evidence="2" id="KW-1185">Reference proteome</keyword>
<reference evidence="1" key="1">
    <citation type="submission" date="2022-03" db="EMBL/GenBank/DDBJ databases">
        <title>Draft genome sequence of Aduncisulcus paluster, a free-living microaerophilic Fornicata.</title>
        <authorList>
            <person name="Yuyama I."/>
            <person name="Kume K."/>
            <person name="Tamura T."/>
            <person name="Inagaki Y."/>
            <person name="Hashimoto T."/>
        </authorList>
    </citation>
    <scope>NUCLEOTIDE SEQUENCE</scope>
    <source>
        <strain evidence="1">NY0171</strain>
    </source>
</reference>
<dbReference type="EMBL" id="BQXS01012275">
    <property type="protein sequence ID" value="GKT20912.1"/>
    <property type="molecule type" value="Genomic_DNA"/>
</dbReference>
<feature type="non-terminal residue" evidence="1">
    <location>
        <position position="470"/>
    </location>
</feature>
<sequence>MFPVSADPLAITSFSKGTTTLQPGVATEFIFPSHAGESIYIYSSQSSVRMTITKNSDGTTIFDNYVNSFVSVTESGDYIASFKCADSVNIDYAIYSAVFLQDGHTNTGIDEDGVAYCLFVPETVTGTISFTNTADSDVTFSKEINTINFTSPAGLTTDGSANSTFNWTVDTTNLGFYCVHPLTADGTDYSSVSSISAVSLATTALDIGISTNQFSLKPFPLSYKYFSYVVQQYYNQDVPITMMFDTPDVPLDIIVGPNSPVLVEPITGDVCNPLDISMTYGYLYISEYKAEDYSGQNLYFTVYADDSSLHYYPEGIDSVDSIDFNISVLPNWHAIDAGHSVSRKITTTDPNLRVAISTRDMNRVSVFNGDAPDYSLVIKAILEPYTGSFGDGDQITLGISQDELDVINPATAIATDMNIPVPNVTDVEAEYAVSTYVTGDDEFFYATATADLATVTKAYIDIRAHPLFIM</sequence>
<protein>
    <recommendedName>
        <fullName evidence="3">IgGFc-binding protein N-terminal domain-containing protein</fullName>
    </recommendedName>
</protein>
<proteinExistence type="predicted"/>
<evidence type="ECO:0008006" key="3">
    <source>
        <dbReference type="Google" id="ProtNLM"/>
    </source>
</evidence>
<organism evidence="1 2">
    <name type="scientific">Aduncisulcus paluster</name>
    <dbReference type="NCBI Taxonomy" id="2918883"/>
    <lineage>
        <taxon>Eukaryota</taxon>
        <taxon>Metamonada</taxon>
        <taxon>Carpediemonas-like organisms</taxon>
        <taxon>Aduncisulcus</taxon>
    </lineage>
</organism>
<evidence type="ECO:0000313" key="1">
    <source>
        <dbReference type="EMBL" id="GKT20912.1"/>
    </source>
</evidence>
<gene>
    <name evidence="1" type="ORF">ADUPG1_011787</name>
</gene>
<evidence type="ECO:0000313" key="2">
    <source>
        <dbReference type="Proteomes" id="UP001057375"/>
    </source>
</evidence>
<comment type="caution">
    <text evidence="1">The sequence shown here is derived from an EMBL/GenBank/DDBJ whole genome shotgun (WGS) entry which is preliminary data.</text>
</comment>
<name>A0ABQ5JX53_9EUKA</name>